<dbReference type="InterPro" id="IPR024079">
    <property type="entry name" value="MetalloPept_cat_dom_sf"/>
</dbReference>
<comment type="caution">
    <text evidence="4">The sequence shown here is derived from an EMBL/GenBank/DDBJ whole genome shotgun (WGS) entry which is preliminary data.</text>
</comment>
<evidence type="ECO:0000259" key="3">
    <source>
        <dbReference type="Pfam" id="PF17162"/>
    </source>
</evidence>
<evidence type="ECO:0000313" key="4">
    <source>
        <dbReference type="EMBL" id="MBO1362917.1"/>
    </source>
</evidence>
<feature type="domain" description="EcxA zinc-binding" evidence="1">
    <location>
        <begin position="411"/>
        <end position="716"/>
    </location>
</feature>
<dbReference type="EMBL" id="JAERMS010000007">
    <property type="protein sequence ID" value="MBO1362917.1"/>
    <property type="molecule type" value="Genomic_DNA"/>
</dbReference>
<keyword evidence="5" id="KW-1185">Reference proteome</keyword>
<dbReference type="Gene3D" id="3.40.390.10">
    <property type="entry name" value="Collagenase (Catalytic Domain)"/>
    <property type="match status" value="1"/>
</dbReference>
<dbReference type="InterPro" id="IPR033413">
    <property type="entry name" value="DUF5117"/>
</dbReference>
<dbReference type="Proteomes" id="UP000664265">
    <property type="component" value="Unassembled WGS sequence"/>
</dbReference>
<dbReference type="PANTHER" id="PTHR38478:SF1">
    <property type="entry name" value="ZINC DEPENDENT METALLOPROTEASE DOMAIN LIPOPROTEIN"/>
    <property type="match status" value="1"/>
</dbReference>
<dbReference type="SUPFAM" id="SSF55486">
    <property type="entry name" value="Metalloproteases ('zincins'), catalytic domain"/>
    <property type="match status" value="1"/>
</dbReference>
<dbReference type="PANTHER" id="PTHR38478">
    <property type="entry name" value="PEPTIDASE M1A AND M12B"/>
    <property type="match status" value="1"/>
</dbReference>
<dbReference type="Pfam" id="PF17148">
    <property type="entry name" value="DUF5117"/>
    <property type="match status" value="1"/>
</dbReference>
<evidence type="ECO:0000259" key="2">
    <source>
        <dbReference type="Pfam" id="PF17148"/>
    </source>
</evidence>
<organism evidence="4 5">
    <name type="scientific">Prevotella illustrans</name>
    <dbReference type="NCBI Taxonomy" id="2800387"/>
    <lineage>
        <taxon>Bacteria</taxon>
        <taxon>Pseudomonadati</taxon>
        <taxon>Bacteroidota</taxon>
        <taxon>Bacteroidia</taxon>
        <taxon>Bacteroidales</taxon>
        <taxon>Prevotellaceae</taxon>
        <taxon>Prevotella</taxon>
    </lineage>
</organism>
<proteinExistence type="predicted"/>
<dbReference type="RefSeq" id="WP_107582209.1">
    <property type="nucleotide sequence ID" value="NZ_JAERMS010000007.1"/>
</dbReference>
<evidence type="ECO:0000313" key="5">
    <source>
        <dbReference type="Proteomes" id="UP000664265"/>
    </source>
</evidence>
<dbReference type="Pfam" id="PF16313">
    <property type="entry name" value="DUF4953"/>
    <property type="match status" value="1"/>
</dbReference>
<reference evidence="4 5" key="1">
    <citation type="submission" date="2021-01" db="EMBL/GenBank/DDBJ databases">
        <title>Prevotella A2931 sp. nov.</title>
        <authorList>
            <person name="Buhl M."/>
            <person name="Oberhettinger P."/>
        </authorList>
    </citation>
    <scope>NUCLEOTIDE SEQUENCE [LARGE SCALE GENOMIC DNA]</scope>
    <source>
        <strain evidence="4 5">A2931</strain>
    </source>
</reference>
<keyword evidence="4" id="KW-0645">Protease</keyword>
<keyword evidence="4" id="KW-0378">Hydrolase</keyword>
<keyword evidence="4" id="KW-0482">Metalloprotease</keyword>
<feature type="domain" description="DUF5117" evidence="2">
    <location>
        <begin position="113"/>
        <end position="278"/>
    </location>
</feature>
<dbReference type="GO" id="GO:0008237">
    <property type="term" value="F:metallopeptidase activity"/>
    <property type="evidence" value="ECO:0007669"/>
    <property type="project" value="UniProtKB-KW"/>
</dbReference>
<protein>
    <submittedName>
        <fullName evidence="4">Zinc-dependent metalloprotease</fullName>
    </submittedName>
</protein>
<feature type="domain" description="DUF5118" evidence="3">
    <location>
        <begin position="43"/>
        <end position="90"/>
    </location>
</feature>
<evidence type="ECO:0000259" key="1">
    <source>
        <dbReference type="Pfam" id="PF16313"/>
    </source>
</evidence>
<name>A0ABS3M421_9BACT</name>
<accession>A0ABS3M421</accession>
<gene>
    <name evidence="4" type="ORF">JHU38_03850</name>
</gene>
<dbReference type="CDD" id="cd04276">
    <property type="entry name" value="ZnMc_MMP_like_2"/>
    <property type="match status" value="1"/>
</dbReference>
<dbReference type="InterPro" id="IPR033428">
    <property type="entry name" value="DUF5118"/>
</dbReference>
<dbReference type="InterPro" id="IPR034032">
    <property type="entry name" value="Zn_MMP-like_bac"/>
</dbReference>
<dbReference type="InterPro" id="IPR032534">
    <property type="entry name" value="EcxA_zinc-bd"/>
</dbReference>
<sequence>MKFVLLLLCLCFNISTMDGKDIKKNKKKTTEVAEVVTQSAPDSKYRSLTAGYTRKTGLMNVYRQGDNYLFEIPQTLLGKDLLLTSRVATTSNNAGSVAGQMPHSPVLITLSVQGERLYMHKKVYKTLCDPTSSLQASFNRNFTNPIWKSFKIKGTSAEGDVLVDLSSLFENDVKELNPFSSGAKNGGGGSQVGDLCMIMGVKTFPKNLQVRSQLGYNSGGEPLTVTMLRNIILLPEQPMRPRLADPRIGYFDEKKEYFTDKEDGVTSFSYIKRWDIRPTDSAAYARGELVEPSKHIVFYVDTAIPRKWRPYIKQGICDWNKAFKQIGFKDVIVVKDYPANDPDFDPDDIRYNCYRMITTKVENSVGPSCSDPRTGEIIQADVLFYYNSVKLLHNWEFVQTGAVDPRARAKVFDSDMTGNSLRYVAAHEVGHTLGLLHNFRASSTIPVDSLRSATFTATYGTTPSIMDYARYNYVAQPGDKGVNLRPPHLGVYDAYALAWGYKPIFEAKTPQDEQPVLNRWIREKEGNRMYVYGPQYFFNSVDPSCQSEDLGDNAVKAGTYGINNLKYIMKHLNEWCVEEGKDYQRLQEAYTNLTNQLQTYLYHAVMYVGSIYMDEPVAGDGNRNFHFTDKKIQQEALQFVLKNIYDMPAWLLNKDIINKIGPVVSVTNLQARVLKSLFAKPVSSVMALNEQLEPATAYTYRQYMMDLYNAVWSKSMRGGSPDIYERQLQNVYLSSLLRLLPGKGDGKKAAPSYLQTIQHDEILPCMWAVCPDESLSRKSSNAFFEFDPMEDFKMVKSPVDLSTAQDLLTLLAKLRLSAPTKLLKAHYQSMYVELKKALSMS</sequence>
<dbReference type="Pfam" id="PF17162">
    <property type="entry name" value="DUF5118"/>
    <property type="match status" value="1"/>
</dbReference>